<dbReference type="AlphaFoldDB" id="A0AAU7RMH9"/>
<dbReference type="Pfam" id="PF10987">
    <property type="entry name" value="DUF2806"/>
    <property type="match status" value="1"/>
</dbReference>
<proteinExistence type="predicted"/>
<dbReference type="InterPro" id="IPR021254">
    <property type="entry name" value="DUF2806"/>
</dbReference>
<gene>
    <name evidence="1" type="ORF">ABM479_11065</name>
</gene>
<protein>
    <submittedName>
        <fullName evidence="1">DUF2806 domain-containing protein</fullName>
    </submittedName>
</protein>
<dbReference type="RefSeq" id="WP_349956059.1">
    <property type="nucleotide sequence ID" value="NZ_CP157960.1"/>
</dbReference>
<organism evidence="1">
    <name type="scientific">Rhizobium sp. ZPR3</name>
    <dbReference type="NCBI Taxonomy" id="3158967"/>
    <lineage>
        <taxon>Bacteria</taxon>
        <taxon>Pseudomonadati</taxon>
        <taxon>Pseudomonadota</taxon>
        <taxon>Alphaproteobacteria</taxon>
        <taxon>Hyphomicrobiales</taxon>
        <taxon>Rhizobiaceae</taxon>
        <taxon>Rhizobium/Agrobacterium group</taxon>
        <taxon>Rhizobium</taxon>
    </lineage>
</organism>
<dbReference type="EMBL" id="CP157960">
    <property type="protein sequence ID" value="XBT91358.1"/>
    <property type="molecule type" value="Genomic_DNA"/>
</dbReference>
<reference evidence="1" key="1">
    <citation type="submission" date="2024-06" db="EMBL/GenBank/DDBJ databases">
        <authorList>
            <person name="Li T."/>
            <person name="Gao R."/>
        </authorList>
    </citation>
    <scope>NUCLEOTIDE SEQUENCE</scope>
    <source>
        <strain evidence="1">ZPR3</strain>
    </source>
</reference>
<accession>A0AAU7RMH9</accession>
<name>A0AAU7RMH9_9HYPH</name>
<evidence type="ECO:0000313" key="1">
    <source>
        <dbReference type="EMBL" id="XBT91358.1"/>
    </source>
</evidence>
<sequence>MPNEDGADKSLLSINVNDIFGFGKAAEKLSPTGAKIVEGLAKILDPALSSAKIYLEERARGAAIRHETKSNIRQIASVDSLLVSDPELAEQMRNRLVATEMRRRANIHQTVEKALTIAAGSNHDEIAQNLDEDFLQEWVEGIKDVSSEVVQSVWAALLANAPKQFTGRVSKPALELLKQFDQPTAEMFLEFAKVWAAVGYPSTNAPANWAPFEKPIHFPILEEIGIIKSVVYQAYTLPGLGYIAQIKEAPQKFGGINTLQVYSWGHRAFELGQSILQSPFEIDDELVLSARKQNIEWLTNDTYWSHAIAYDENAYAKGAYSFIISPVNQTYNSVEENVRALREDNSLDDGWREALLSFAESGRLKVYTAS</sequence>